<name>A0A9X2HIW2_9SPHN</name>
<evidence type="ECO:0000259" key="1">
    <source>
        <dbReference type="Pfam" id="PF00561"/>
    </source>
</evidence>
<dbReference type="Gene3D" id="3.40.50.1820">
    <property type="entry name" value="alpha/beta hydrolase"/>
    <property type="match status" value="1"/>
</dbReference>
<dbReference type="InterPro" id="IPR000073">
    <property type="entry name" value="AB_hydrolase_1"/>
</dbReference>
<evidence type="ECO:0000313" key="2">
    <source>
        <dbReference type="EMBL" id="MCP3729741.1"/>
    </source>
</evidence>
<dbReference type="AlphaFoldDB" id="A0A9X2HIW2"/>
<dbReference type="Proteomes" id="UP001139451">
    <property type="component" value="Unassembled WGS sequence"/>
</dbReference>
<comment type="caution">
    <text evidence="2">The sequence shown here is derived from an EMBL/GenBank/DDBJ whole genome shotgun (WGS) entry which is preliminary data.</text>
</comment>
<sequence>MPFVESNGARIHWQAEGSGTPVLLIMGHLYSSAMWYPLVPALAKRHRVIRFDNRGTGQSDTTRGVTVEQMAADALAVLEAAGETSAHVYGVSMGGGIAAEFAMAYPERTRSVTLGCTLLKTEKTDPAAARRALVYKFPRWLVKLIFRLTVKPEGYGSNAPRDAAERDIAVLRKDRFTMAGVREQAMAIANYATTRQRARAKITMPALALHGDEDKAVPVEKGREWAEILPHAKYVEYPGAGHNYLVAYNAESNREFIDFIEDVDAKGTR</sequence>
<keyword evidence="2" id="KW-0378">Hydrolase</keyword>
<keyword evidence="3" id="KW-1185">Reference proteome</keyword>
<dbReference type="InterPro" id="IPR050471">
    <property type="entry name" value="AB_hydrolase"/>
</dbReference>
<gene>
    <name evidence="2" type="ORF">M9978_04795</name>
</gene>
<protein>
    <submittedName>
        <fullName evidence="2">Alpha/beta hydrolase</fullName>
    </submittedName>
</protein>
<feature type="domain" description="AB hydrolase-1" evidence="1">
    <location>
        <begin position="21"/>
        <end position="243"/>
    </location>
</feature>
<accession>A0A9X2HIW2</accession>
<organism evidence="2 3">
    <name type="scientific">Sphingomonas tagetis</name>
    <dbReference type="NCBI Taxonomy" id="2949092"/>
    <lineage>
        <taxon>Bacteria</taxon>
        <taxon>Pseudomonadati</taxon>
        <taxon>Pseudomonadota</taxon>
        <taxon>Alphaproteobacteria</taxon>
        <taxon>Sphingomonadales</taxon>
        <taxon>Sphingomonadaceae</taxon>
        <taxon>Sphingomonas</taxon>
    </lineage>
</organism>
<evidence type="ECO:0000313" key="3">
    <source>
        <dbReference type="Proteomes" id="UP001139451"/>
    </source>
</evidence>
<dbReference type="Pfam" id="PF00561">
    <property type="entry name" value="Abhydrolase_1"/>
    <property type="match status" value="1"/>
</dbReference>
<dbReference type="GO" id="GO:0016787">
    <property type="term" value="F:hydrolase activity"/>
    <property type="evidence" value="ECO:0007669"/>
    <property type="project" value="UniProtKB-KW"/>
</dbReference>
<dbReference type="PANTHER" id="PTHR43433">
    <property type="entry name" value="HYDROLASE, ALPHA/BETA FOLD FAMILY PROTEIN"/>
    <property type="match status" value="1"/>
</dbReference>
<reference evidence="2" key="1">
    <citation type="submission" date="2022-05" db="EMBL/GenBank/DDBJ databases">
        <title>Sphingomonas sp. strain MG17 Genome sequencing and assembly.</title>
        <authorList>
            <person name="Kim I."/>
        </authorList>
    </citation>
    <scope>NUCLEOTIDE SEQUENCE</scope>
    <source>
        <strain evidence="2">MG17</strain>
    </source>
</reference>
<dbReference type="PANTHER" id="PTHR43433:SF5">
    <property type="entry name" value="AB HYDROLASE-1 DOMAIN-CONTAINING PROTEIN"/>
    <property type="match status" value="1"/>
</dbReference>
<dbReference type="SUPFAM" id="SSF53474">
    <property type="entry name" value="alpha/beta-Hydrolases"/>
    <property type="match status" value="1"/>
</dbReference>
<dbReference type="RefSeq" id="WP_254291841.1">
    <property type="nucleotide sequence ID" value="NZ_JAMLDX010000003.1"/>
</dbReference>
<proteinExistence type="predicted"/>
<dbReference type="InterPro" id="IPR029058">
    <property type="entry name" value="AB_hydrolase_fold"/>
</dbReference>
<dbReference type="PRINTS" id="PR00111">
    <property type="entry name" value="ABHYDROLASE"/>
</dbReference>
<dbReference type="EMBL" id="JAMLDX010000003">
    <property type="protein sequence ID" value="MCP3729741.1"/>
    <property type="molecule type" value="Genomic_DNA"/>
</dbReference>